<accession>A0A2N7F7N0</accession>
<organism evidence="1 2">
    <name type="scientific">Vibrio splendidus</name>
    <dbReference type="NCBI Taxonomy" id="29497"/>
    <lineage>
        <taxon>Bacteria</taxon>
        <taxon>Pseudomonadati</taxon>
        <taxon>Pseudomonadota</taxon>
        <taxon>Gammaproteobacteria</taxon>
        <taxon>Vibrionales</taxon>
        <taxon>Vibrionaceae</taxon>
        <taxon>Vibrio</taxon>
    </lineage>
</organism>
<reference evidence="2" key="1">
    <citation type="submission" date="2016-07" db="EMBL/GenBank/DDBJ databases">
        <title>Nontailed viruses are major unrecognized killers of bacteria in the ocean.</title>
        <authorList>
            <person name="Kauffman K."/>
            <person name="Hussain F."/>
            <person name="Yang J."/>
            <person name="Arevalo P."/>
            <person name="Brown J."/>
            <person name="Cutler M."/>
            <person name="Kelly L."/>
            <person name="Polz M.F."/>
        </authorList>
    </citation>
    <scope>NUCLEOTIDE SEQUENCE [LARGE SCALE GENOMIC DNA]</scope>
    <source>
        <strain evidence="2">10N.261.55.E11</strain>
    </source>
</reference>
<dbReference type="Proteomes" id="UP000235330">
    <property type="component" value="Unassembled WGS sequence"/>
</dbReference>
<dbReference type="EMBL" id="MCWU01000057">
    <property type="protein sequence ID" value="PMJ62233.1"/>
    <property type="molecule type" value="Genomic_DNA"/>
</dbReference>
<proteinExistence type="predicted"/>
<gene>
    <name evidence="1" type="ORF">BCU17_04655</name>
</gene>
<sequence>MNRIESDNLSGRLECLQGRVNRSSSVRSRLHETIAHKTIAHEAGGLPNAWECIVEVLTRLRGAFLKQQP</sequence>
<evidence type="ECO:0000313" key="1">
    <source>
        <dbReference type="EMBL" id="PMJ62233.1"/>
    </source>
</evidence>
<comment type="caution">
    <text evidence="1">The sequence shown here is derived from an EMBL/GenBank/DDBJ whole genome shotgun (WGS) entry which is preliminary data.</text>
</comment>
<evidence type="ECO:0000313" key="2">
    <source>
        <dbReference type="Proteomes" id="UP000235330"/>
    </source>
</evidence>
<dbReference type="RefSeq" id="WP_102517000.1">
    <property type="nucleotide sequence ID" value="NZ_CAWNSL010000035.1"/>
</dbReference>
<protein>
    <submittedName>
        <fullName evidence="1">Uncharacterized protein</fullName>
    </submittedName>
</protein>
<name>A0A2N7F7N0_VIBSP</name>
<dbReference type="AlphaFoldDB" id="A0A2N7F7N0"/>